<organism evidence="1 2">
    <name type="scientific">Candidatus Yanofskybacteria bacterium GW2011_GWA2_44_9</name>
    <dbReference type="NCBI Taxonomy" id="1619025"/>
    <lineage>
        <taxon>Bacteria</taxon>
        <taxon>Candidatus Yanofskyibacteriota</taxon>
    </lineage>
</organism>
<dbReference type="EMBL" id="LCJR01000028">
    <property type="protein sequence ID" value="KKT81050.1"/>
    <property type="molecule type" value="Genomic_DNA"/>
</dbReference>
<dbReference type="AlphaFoldDB" id="A0A0G1KBU2"/>
<accession>A0A0G1KBU2</accession>
<evidence type="ECO:0000313" key="1">
    <source>
        <dbReference type="EMBL" id="KKT81050.1"/>
    </source>
</evidence>
<name>A0A0G1KBU2_9BACT</name>
<evidence type="ECO:0000313" key="2">
    <source>
        <dbReference type="Proteomes" id="UP000034032"/>
    </source>
</evidence>
<feature type="non-terminal residue" evidence="1">
    <location>
        <position position="49"/>
    </location>
</feature>
<dbReference type="SUPFAM" id="SSF51984">
    <property type="entry name" value="MurCD N-terminal domain"/>
    <property type="match status" value="1"/>
</dbReference>
<gene>
    <name evidence="1" type="ORF">UW79_C0028G0020</name>
</gene>
<proteinExistence type="predicted"/>
<protein>
    <submittedName>
        <fullName evidence="1">Uncharacterized protein</fullName>
    </submittedName>
</protein>
<comment type="caution">
    <text evidence="1">The sequence shown here is derived from an EMBL/GenBank/DDBJ whole genome shotgun (WGS) entry which is preliminary data.</text>
</comment>
<dbReference type="Proteomes" id="UP000034032">
    <property type="component" value="Unassembled WGS sequence"/>
</dbReference>
<dbReference type="Gene3D" id="3.40.50.720">
    <property type="entry name" value="NAD(P)-binding Rossmann-like Domain"/>
    <property type="match status" value="1"/>
</dbReference>
<reference evidence="1 2" key="1">
    <citation type="journal article" date="2015" name="Nature">
        <title>rRNA introns, odd ribosomes, and small enigmatic genomes across a large radiation of phyla.</title>
        <authorList>
            <person name="Brown C.T."/>
            <person name="Hug L.A."/>
            <person name="Thomas B.C."/>
            <person name="Sharon I."/>
            <person name="Castelle C.J."/>
            <person name="Singh A."/>
            <person name="Wilkins M.J."/>
            <person name="Williams K.H."/>
            <person name="Banfield J.F."/>
        </authorList>
    </citation>
    <scope>NUCLEOTIDE SEQUENCE [LARGE SCALE GENOMIC DNA]</scope>
</reference>
<sequence>MVNLAGLLKEKGHIVSGSDLGVFGPSALILKNLKIPYFNSYKASNVKSY</sequence>